<evidence type="ECO:0000313" key="3">
    <source>
        <dbReference type="Proteomes" id="UP000238956"/>
    </source>
</evidence>
<dbReference type="Pfam" id="PF00561">
    <property type="entry name" value="Abhydrolase_1"/>
    <property type="match status" value="1"/>
</dbReference>
<dbReference type="PANTHER" id="PTHR43798">
    <property type="entry name" value="MONOACYLGLYCEROL LIPASE"/>
    <property type="match status" value="1"/>
</dbReference>
<dbReference type="EMBL" id="CP025536">
    <property type="protein sequence ID" value="AUW96504.1"/>
    <property type="molecule type" value="Genomic_DNA"/>
</dbReference>
<dbReference type="GeneID" id="98393262"/>
<dbReference type="PRINTS" id="PR00111">
    <property type="entry name" value="ABHYDROLASE"/>
</dbReference>
<evidence type="ECO:0000259" key="1">
    <source>
        <dbReference type="Pfam" id="PF00561"/>
    </source>
</evidence>
<sequence length="278" mass="30932">MAYLETKNQYLTVQEKNIAYREIGKGKSDYPLVMLVHLAATMDNWDPKLIDLLTQTQHVVLLDLPGVGASDGKVAGTIPEMAEQMIDIIKALGYSKINLLGLSMGGMVAQEVVRLAPTLVKRLILVGTAHCGGLGIDKVTSTTFRYMARAALHRVDPKRYIFYGHDDNGRVEADKVLSRLASRKKAYADKDMTVPGFLRQLKAIKIWGKAPEDDLQFIQQPTLTVNGDKDMMVPTENSYIMHDKIVNSQLIIYPHSGHGSIFQYADCFAKDCEDFLGI</sequence>
<proteinExistence type="predicted"/>
<dbReference type="Gene3D" id="3.40.50.1820">
    <property type="entry name" value="alpha/beta hydrolase"/>
    <property type="match status" value="1"/>
</dbReference>
<reference evidence="2 3" key="2">
    <citation type="submission" date="2018-02" db="EMBL/GenBank/DDBJ databases">
        <title>Whole genome sequencing analysis of Streptococcus pluranimalium isolated from cattle infected mastitis in China.</title>
        <authorList>
            <person name="Zhang J.-R."/>
            <person name="Hu G.-Z."/>
        </authorList>
    </citation>
    <scope>NUCLEOTIDE SEQUENCE [LARGE SCALE GENOMIC DNA]</scope>
    <source>
        <strain evidence="2 3">TH11417</strain>
    </source>
</reference>
<dbReference type="GO" id="GO:0046464">
    <property type="term" value="P:acylglycerol catabolic process"/>
    <property type="evidence" value="ECO:0007669"/>
    <property type="project" value="TreeGrafter"/>
</dbReference>
<dbReference type="RefSeq" id="WP_104967831.1">
    <property type="nucleotide sequence ID" value="NZ_CP025536.1"/>
</dbReference>
<dbReference type="OrthoDB" id="9773293at2"/>
<dbReference type="KEGG" id="splr:C0J00_05000"/>
<dbReference type="InterPro" id="IPR050266">
    <property type="entry name" value="AB_hydrolase_sf"/>
</dbReference>
<organism evidence="2 3">
    <name type="scientific">Streptococcus pluranimalium</name>
    <dbReference type="NCBI Taxonomy" id="82348"/>
    <lineage>
        <taxon>Bacteria</taxon>
        <taxon>Bacillati</taxon>
        <taxon>Bacillota</taxon>
        <taxon>Bacilli</taxon>
        <taxon>Lactobacillales</taxon>
        <taxon>Streptococcaceae</taxon>
        <taxon>Streptococcus</taxon>
    </lineage>
</organism>
<dbReference type="Proteomes" id="UP000238956">
    <property type="component" value="Chromosome"/>
</dbReference>
<dbReference type="SUPFAM" id="SSF53474">
    <property type="entry name" value="alpha/beta-Hydrolases"/>
    <property type="match status" value="1"/>
</dbReference>
<reference evidence="2 3" key="1">
    <citation type="submission" date="2017-12" db="EMBL/GenBank/DDBJ databases">
        <authorList>
            <person name="Hurst M.R.H."/>
        </authorList>
    </citation>
    <scope>NUCLEOTIDE SEQUENCE [LARGE SCALE GENOMIC DNA]</scope>
    <source>
        <strain evidence="2 3">TH11417</strain>
    </source>
</reference>
<name>A0A2L0D486_9STRE</name>
<accession>A0A2L0D486</accession>
<dbReference type="AlphaFoldDB" id="A0A2L0D486"/>
<dbReference type="PANTHER" id="PTHR43798:SF5">
    <property type="entry name" value="MONOACYLGLYCEROL LIPASE ABHD6"/>
    <property type="match status" value="1"/>
</dbReference>
<keyword evidence="2" id="KW-0378">Hydrolase</keyword>
<feature type="domain" description="AB hydrolase-1" evidence="1">
    <location>
        <begin position="32"/>
        <end position="262"/>
    </location>
</feature>
<dbReference type="GO" id="GO:0047372">
    <property type="term" value="F:monoacylglycerol lipase activity"/>
    <property type="evidence" value="ECO:0007669"/>
    <property type="project" value="TreeGrafter"/>
</dbReference>
<evidence type="ECO:0000313" key="2">
    <source>
        <dbReference type="EMBL" id="AUW96504.1"/>
    </source>
</evidence>
<dbReference type="InterPro" id="IPR000073">
    <property type="entry name" value="AB_hydrolase_1"/>
</dbReference>
<dbReference type="GO" id="GO:0016020">
    <property type="term" value="C:membrane"/>
    <property type="evidence" value="ECO:0007669"/>
    <property type="project" value="TreeGrafter"/>
</dbReference>
<gene>
    <name evidence="2" type="ORF">C0J00_05000</name>
</gene>
<keyword evidence="3" id="KW-1185">Reference proteome</keyword>
<protein>
    <submittedName>
        <fullName evidence="2">Alpha/beta hydrolase</fullName>
    </submittedName>
</protein>
<dbReference type="InterPro" id="IPR029058">
    <property type="entry name" value="AB_hydrolase_fold"/>
</dbReference>